<dbReference type="GO" id="GO:0006261">
    <property type="term" value="P:DNA-templated DNA replication"/>
    <property type="evidence" value="ECO:0007669"/>
    <property type="project" value="InterPro"/>
</dbReference>
<protein>
    <recommendedName>
        <fullName evidence="3">DNA-directed DNA polymerase family A palm domain-containing protein</fullName>
    </recommendedName>
</protein>
<proteinExistence type="predicted"/>
<dbReference type="GO" id="GO:0003677">
    <property type="term" value="F:DNA binding"/>
    <property type="evidence" value="ECO:0007669"/>
    <property type="project" value="InterPro"/>
</dbReference>
<dbReference type="InterPro" id="IPR002298">
    <property type="entry name" value="DNA_polymerase_A"/>
</dbReference>
<gene>
    <name evidence="4" type="ORF">TCEB3V08_LOCUS1257</name>
</gene>
<organism evidence="4">
    <name type="scientific">Timema cristinae</name>
    <name type="common">Walking stick</name>
    <dbReference type="NCBI Taxonomy" id="61476"/>
    <lineage>
        <taxon>Eukaryota</taxon>
        <taxon>Metazoa</taxon>
        <taxon>Ecdysozoa</taxon>
        <taxon>Arthropoda</taxon>
        <taxon>Hexapoda</taxon>
        <taxon>Insecta</taxon>
        <taxon>Pterygota</taxon>
        <taxon>Neoptera</taxon>
        <taxon>Polyneoptera</taxon>
        <taxon>Phasmatodea</taxon>
        <taxon>Timematodea</taxon>
        <taxon>Timematoidea</taxon>
        <taxon>Timematidae</taxon>
        <taxon>Timema</taxon>
    </lineage>
</organism>
<feature type="region of interest" description="Disordered" evidence="2">
    <location>
        <begin position="133"/>
        <end position="152"/>
    </location>
</feature>
<dbReference type="EMBL" id="OC316684">
    <property type="protein sequence ID" value="CAD7393284.1"/>
    <property type="molecule type" value="Genomic_DNA"/>
</dbReference>
<dbReference type="InterPro" id="IPR036397">
    <property type="entry name" value="RNaseH_sf"/>
</dbReference>
<dbReference type="Gene3D" id="3.30.70.370">
    <property type="match status" value="1"/>
</dbReference>
<feature type="compositionally biased region" description="Low complexity" evidence="2">
    <location>
        <begin position="105"/>
        <end position="115"/>
    </location>
</feature>
<dbReference type="Pfam" id="PF00476">
    <property type="entry name" value="DNA_pol_A"/>
    <property type="match status" value="1"/>
</dbReference>
<dbReference type="GO" id="GO:0003887">
    <property type="term" value="F:DNA-directed DNA polymerase activity"/>
    <property type="evidence" value="ECO:0007669"/>
    <property type="project" value="InterPro"/>
</dbReference>
<feature type="region of interest" description="Disordered" evidence="2">
    <location>
        <begin position="99"/>
        <end position="123"/>
    </location>
</feature>
<dbReference type="PANTHER" id="PTHR10133:SF27">
    <property type="entry name" value="DNA POLYMERASE NU"/>
    <property type="match status" value="1"/>
</dbReference>
<dbReference type="PANTHER" id="PTHR10133">
    <property type="entry name" value="DNA POLYMERASE I"/>
    <property type="match status" value="1"/>
</dbReference>
<name>A0A7R9GPW6_TIMCR</name>
<dbReference type="Gene3D" id="3.30.420.10">
    <property type="entry name" value="Ribonuclease H-like superfamily/Ribonuclease H"/>
    <property type="match status" value="1"/>
</dbReference>
<accession>A0A7R9GPW6</accession>
<sequence length="598" mass="68940">MNGLILYKKLLKPMMNYTCPTWGHLADTYIRRIQEFQNEYFRIIMNAPWCVCSVTLHLDMQVPNIKACFQNFVQSFYDKLPGTPNPLLREHSRNVITHRYKSKQSQKSESFQDQQTSGTDRLMESQPLYNQLKGVTDKQESHDSNLSDKHSENMLEKGNEEAICFSFLTEEMFADIENKMVEHKIQEVALTIIYKEGFCQLNKPEKSSKSARCTQSGIMFGISSINSVTKYYFLRINPRDSTNTGAKRNFMQYLLSGPFRKICYDAQEMYTYLIDMFHFPARQVCLTWLLLDPLVGCWLLDPDQPIHTFSEAIDRLGAKPAVIKKKDNFSQSCYLLGVLSLVVEKLYHNLSSQKLWKLFVDMEMKLVPLLAVMELRGISVDKAKLEKMNVLLKGQIDLLEAAAHKAAGKPFHLNSTVQLRTILYEELKLDQKHSIHIKETISLKAKSTSEPVLRQLEAVHPLPGIILEYRHLHKLRSTYTEGMMQHIQRNYIFTTWEQTAAATGRLTSSNPNLQAVPKHEVSLKSHVTAGPTTLHPDLLLRSPYVPRPGYTFLAADFQHIEFRLFAHLAQDPTLLQVFQQPEDIFITLAQLWYTNTVH</sequence>
<keyword evidence="1" id="KW-0235">DNA replication</keyword>
<dbReference type="AlphaFoldDB" id="A0A7R9GPW6"/>
<dbReference type="SUPFAM" id="SSF56672">
    <property type="entry name" value="DNA/RNA polymerases"/>
    <property type="match status" value="1"/>
</dbReference>
<reference evidence="4" key="1">
    <citation type="submission" date="2020-11" db="EMBL/GenBank/DDBJ databases">
        <authorList>
            <person name="Tran Van P."/>
        </authorList>
    </citation>
    <scope>NUCLEOTIDE SEQUENCE</scope>
</reference>
<dbReference type="Gene3D" id="1.20.1060.10">
    <property type="entry name" value="Taq DNA Polymerase, Chain T, domain 4"/>
    <property type="match status" value="1"/>
</dbReference>
<evidence type="ECO:0000256" key="2">
    <source>
        <dbReference type="SAM" id="MobiDB-lite"/>
    </source>
</evidence>
<evidence type="ECO:0000256" key="1">
    <source>
        <dbReference type="ARBA" id="ARBA00022705"/>
    </source>
</evidence>
<evidence type="ECO:0000313" key="4">
    <source>
        <dbReference type="EMBL" id="CAD7393284.1"/>
    </source>
</evidence>
<dbReference type="InterPro" id="IPR001098">
    <property type="entry name" value="DNA-dir_DNA_pol_A_palm_dom"/>
</dbReference>
<dbReference type="Gene3D" id="1.10.150.20">
    <property type="entry name" value="5' to 3' exonuclease, C-terminal subdomain"/>
    <property type="match status" value="1"/>
</dbReference>
<dbReference type="GO" id="GO:0006302">
    <property type="term" value="P:double-strand break repair"/>
    <property type="evidence" value="ECO:0007669"/>
    <property type="project" value="TreeGrafter"/>
</dbReference>
<feature type="compositionally biased region" description="Basic and acidic residues" evidence="2">
    <location>
        <begin position="135"/>
        <end position="152"/>
    </location>
</feature>
<feature type="domain" description="DNA-directed DNA polymerase family A palm" evidence="3">
    <location>
        <begin position="383"/>
        <end position="594"/>
    </location>
</feature>
<dbReference type="InterPro" id="IPR043502">
    <property type="entry name" value="DNA/RNA_pol_sf"/>
</dbReference>
<evidence type="ECO:0000259" key="3">
    <source>
        <dbReference type="Pfam" id="PF00476"/>
    </source>
</evidence>